<reference evidence="1 2" key="1">
    <citation type="submission" date="2019-08" db="EMBL/GenBank/DDBJ databases">
        <title>Whole genome of Aphis craccivora.</title>
        <authorList>
            <person name="Voronova N.V."/>
            <person name="Shulinski R.S."/>
            <person name="Bandarenka Y.V."/>
            <person name="Zhorov D.G."/>
            <person name="Warner D."/>
        </authorList>
    </citation>
    <scope>NUCLEOTIDE SEQUENCE [LARGE SCALE GENOMIC DNA]</scope>
    <source>
        <strain evidence="1">180601</strain>
        <tissue evidence="1">Whole Body</tissue>
    </source>
</reference>
<keyword evidence="2" id="KW-1185">Reference proteome</keyword>
<dbReference type="OrthoDB" id="10494977at2759"/>
<dbReference type="AlphaFoldDB" id="A0A6G0Y0B6"/>
<protein>
    <submittedName>
        <fullName evidence="1">Uncharacterized protein</fullName>
    </submittedName>
</protein>
<name>A0A6G0Y0B6_APHCR</name>
<sequence>MLSGSLDFNIEKNDYLVTLSVEITKLGKKTSKTKPWFNRISEKTIKRRRVARSNWVNDTNNEPLFNRYKTRQREVSNILRCEKRKYLQNMIEKAL</sequence>
<evidence type="ECO:0000313" key="2">
    <source>
        <dbReference type="Proteomes" id="UP000478052"/>
    </source>
</evidence>
<gene>
    <name evidence="1" type="ORF">FWK35_00020160</name>
</gene>
<comment type="caution">
    <text evidence="1">The sequence shown here is derived from an EMBL/GenBank/DDBJ whole genome shotgun (WGS) entry which is preliminary data.</text>
</comment>
<dbReference type="EMBL" id="VUJU01007130">
    <property type="protein sequence ID" value="KAF0746641.1"/>
    <property type="molecule type" value="Genomic_DNA"/>
</dbReference>
<proteinExistence type="predicted"/>
<dbReference type="Proteomes" id="UP000478052">
    <property type="component" value="Unassembled WGS sequence"/>
</dbReference>
<evidence type="ECO:0000313" key="1">
    <source>
        <dbReference type="EMBL" id="KAF0746641.1"/>
    </source>
</evidence>
<organism evidence="1 2">
    <name type="scientific">Aphis craccivora</name>
    <name type="common">Cowpea aphid</name>
    <dbReference type="NCBI Taxonomy" id="307492"/>
    <lineage>
        <taxon>Eukaryota</taxon>
        <taxon>Metazoa</taxon>
        <taxon>Ecdysozoa</taxon>
        <taxon>Arthropoda</taxon>
        <taxon>Hexapoda</taxon>
        <taxon>Insecta</taxon>
        <taxon>Pterygota</taxon>
        <taxon>Neoptera</taxon>
        <taxon>Paraneoptera</taxon>
        <taxon>Hemiptera</taxon>
        <taxon>Sternorrhyncha</taxon>
        <taxon>Aphidomorpha</taxon>
        <taxon>Aphidoidea</taxon>
        <taxon>Aphididae</taxon>
        <taxon>Aphidini</taxon>
        <taxon>Aphis</taxon>
        <taxon>Aphis</taxon>
    </lineage>
</organism>
<accession>A0A6G0Y0B6</accession>